<proteinExistence type="predicted"/>
<dbReference type="OrthoDB" id="10251424at2759"/>
<protein>
    <submittedName>
        <fullName evidence="3">Uncharacterized protein</fullName>
    </submittedName>
</protein>
<dbReference type="RefSeq" id="XP_046062822.1">
    <property type="nucleotide sequence ID" value="XM_046203002.1"/>
</dbReference>
<dbReference type="AlphaFoldDB" id="A0A9P8P9Y6"/>
<sequence length="442" mass="47732">MLSRRFFSSSRSVAKSVVTKLPNGLTVASKPGAQSTSSIGLYLNSGSRSEDPFNSGVSTLVGNVVTASKTAREAYALSGVEVGSSNAKEVTGLAVTSFAKGNSKEAFKAIKALVSGLESSVSDASFVKQKAQEASAFAEAFENQHKSMVIEHMISTAFQGTSLALPTYGKADTLATLESSDLKAFLGKQFVASNLAVVAVGDVDHEELVKFATELPVSAGAKPAVEPYHFLGSDARLRDDTLPTAHVAISAKGPAVSSPEYYAGLVASQINGFYQHSGLYSQFSGSQLAQFFNENPMCDEFDHFSLGFSDVSLWGAYLETEHIEYLDEVVHFTLKNWNRFSSGTFTETELEQGKAALKLKLLASDSTPAVEAEKLASRSFLHGFEESEGEIIKSVDEVSHKSVVQWAQKYLYDQDIAVSGTGQIEALFDYNRLRNDMSMMRW</sequence>
<dbReference type="InterPro" id="IPR011249">
    <property type="entry name" value="Metalloenz_LuxS/M16"/>
</dbReference>
<evidence type="ECO:0000313" key="3">
    <source>
        <dbReference type="EMBL" id="KAH3668408.1"/>
    </source>
</evidence>
<feature type="domain" description="Peptidase M16 C-terminal" evidence="2">
    <location>
        <begin position="179"/>
        <end position="357"/>
    </location>
</feature>
<dbReference type="GO" id="GO:0004222">
    <property type="term" value="F:metalloendopeptidase activity"/>
    <property type="evidence" value="ECO:0007669"/>
    <property type="project" value="TreeGrafter"/>
</dbReference>
<accession>A0A9P8P9Y6</accession>
<dbReference type="Pfam" id="PF05193">
    <property type="entry name" value="Peptidase_M16_C"/>
    <property type="match status" value="1"/>
</dbReference>
<dbReference type="SUPFAM" id="SSF63411">
    <property type="entry name" value="LuxS/MPP-like metallohydrolase"/>
    <property type="match status" value="2"/>
</dbReference>
<name>A0A9P8P9Y6_9ASCO</name>
<dbReference type="GeneID" id="70234129"/>
<dbReference type="EMBL" id="JAEUBE010000158">
    <property type="protein sequence ID" value="KAH3668408.1"/>
    <property type="molecule type" value="Genomic_DNA"/>
</dbReference>
<dbReference type="GO" id="GO:0009060">
    <property type="term" value="P:aerobic respiration"/>
    <property type="evidence" value="ECO:0007669"/>
    <property type="project" value="TreeGrafter"/>
</dbReference>
<evidence type="ECO:0000259" key="1">
    <source>
        <dbReference type="Pfam" id="PF00675"/>
    </source>
</evidence>
<dbReference type="InterPro" id="IPR050361">
    <property type="entry name" value="MPP/UQCRC_Complex"/>
</dbReference>
<comment type="caution">
    <text evidence="3">The sequence shown here is derived from an EMBL/GenBank/DDBJ whole genome shotgun (WGS) entry which is preliminary data.</text>
</comment>
<dbReference type="Proteomes" id="UP000769157">
    <property type="component" value="Unassembled WGS sequence"/>
</dbReference>
<feature type="domain" description="Peptidase M16 N-terminal" evidence="1">
    <location>
        <begin position="30"/>
        <end position="169"/>
    </location>
</feature>
<dbReference type="GO" id="GO:0006627">
    <property type="term" value="P:protein processing involved in protein targeting to mitochondrion"/>
    <property type="evidence" value="ECO:0007669"/>
    <property type="project" value="TreeGrafter"/>
</dbReference>
<dbReference type="PANTHER" id="PTHR11851">
    <property type="entry name" value="METALLOPROTEASE"/>
    <property type="match status" value="1"/>
</dbReference>
<reference evidence="3" key="1">
    <citation type="journal article" date="2021" name="Open Biol.">
        <title>Shared evolutionary footprints suggest mitochondrial oxidative damage underlies multiple complex I losses in fungi.</title>
        <authorList>
            <person name="Schikora-Tamarit M.A."/>
            <person name="Marcet-Houben M."/>
            <person name="Nosek J."/>
            <person name="Gabaldon T."/>
        </authorList>
    </citation>
    <scope>NUCLEOTIDE SEQUENCE</scope>
    <source>
        <strain evidence="3">CBS6075</strain>
    </source>
</reference>
<dbReference type="GO" id="GO:0046872">
    <property type="term" value="F:metal ion binding"/>
    <property type="evidence" value="ECO:0007669"/>
    <property type="project" value="InterPro"/>
</dbReference>
<evidence type="ECO:0000313" key="4">
    <source>
        <dbReference type="Proteomes" id="UP000769157"/>
    </source>
</evidence>
<dbReference type="Pfam" id="PF00675">
    <property type="entry name" value="Peptidase_M16"/>
    <property type="match status" value="1"/>
</dbReference>
<keyword evidence="4" id="KW-1185">Reference proteome</keyword>
<gene>
    <name evidence="3" type="ORF">OGAPHI_002162</name>
</gene>
<dbReference type="GO" id="GO:0005739">
    <property type="term" value="C:mitochondrion"/>
    <property type="evidence" value="ECO:0007669"/>
    <property type="project" value="TreeGrafter"/>
</dbReference>
<dbReference type="PANTHER" id="PTHR11851:SF126">
    <property type="entry name" value="CYTOCHROME B-C1 COMPLEX SUBUNIT 1, MITOCHONDRIAL"/>
    <property type="match status" value="1"/>
</dbReference>
<dbReference type="InterPro" id="IPR011765">
    <property type="entry name" value="Pept_M16_N"/>
</dbReference>
<dbReference type="InterPro" id="IPR007863">
    <property type="entry name" value="Peptidase_M16_C"/>
</dbReference>
<reference evidence="3" key="2">
    <citation type="submission" date="2021-01" db="EMBL/GenBank/DDBJ databases">
        <authorList>
            <person name="Schikora-Tamarit M.A."/>
        </authorList>
    </citation>
    <scope>NUCLEOTIDE SEQUENCE</scope>
    <source>
        <strain evidence="3">CBS6075</strain>
    </source>
</reference>
<dbReference type="Gene3D" id="3.30.830.10">
    <property type="entry name" value="Metalloenzyme, LuxS/M16 peptidase-like"/>
    <property type="match status" value="2"/>
</dbReference>
<organism evidence="3 4">
    <name type="scientific">Ogataea philodendri</name>
    <dbReference type="NCBI Taxonomy" id="1378263"/>
    <lineage>
        <taxon>Eukaryota</taxon>
        <taxon>Fungi</taxon>
        <taxon>Dikarya</taxon>
        <taxon>Ascomycota</taxon>
        <taxon>Saccharomycotina</taxon>
        <taxon>Pichiomycetes</taxon>
        <taxon>Pichiales</taxon>
        <taxon>Pichiaceae</taxon>
        <taxon>Ogataea</taxon>
    </lineage>
</organism>
<evidence type="ECO:0000259" key="2">
    <source>
        <dbReference type="Pfam" id="PF05193"/>
    </source>
</evidence>